<dbReference type="Pfam" id="PF00248">
    <property type="entry name" value="Aldo_ket_red"/>
    <property type="match status" value="1"/>
</dbReference>
<reference evidence="3" key="1">
    <citation type="journal article" date="2014" name="Front. Microbiol.">
        <title>High frequency of phylogenetically diverse reductive dehalogenase-homologous genes in deep subseafloor sedimentary metagenomes.</title>
        <authorList>
            <person name="Kawai M."/>
            <person name="Futagami T."/>
            <person name="Toyoda A."/>
            <person name="Takaki Y."/>
            <person name="Nishi S."/>
            <person name="Hori S."/>
            <person name="Arai W."/>
            <person name="Tsubouchi T."/>
            <person name="Morono Y."/>
            <person name="Uchiyama I."/>
            <person name="Ito T."/>
            <person name="Fujiyama A."/>
            <person name="Inagaki F."/>
            <person name="Takami H."/>
        </authorList>
    </citation>
    <scope>NUCLEOTIDE SEQUENCE</scope>
    <source>
        <strain evidence="3">Expedition CK06-06</strain>
    </source>
</reference>
<name>X1TNX8_9ZZZZ</name>
<dbReference type="CDD" id="cd19102">
    <property type="entry name" value="AKR_unchar"/>
    <property type="match status" value="1"/>
</dbReference>
<feature type="domain" description="NADP-dependent oxidoreductase" evidence="2">
    <location>
        <begin position="16"/>
        <end position="287"/>
    </location>
</feature>
<dbReference type="Gene3D" id="3.20.20.100">
    <property type="entry name" value="NADP-dependent oxidoreductase domain"/>
    <property type="match status" value="1"/>
</dbReference>
<dbReference type="InterPro" id="IPR050523">
    <property type="entry name" value="AKR_Detox_Biosynth"/>
</dbReference>
<feature type="non-terminal residue" evidence="3">
    <location>
        <position position="287"/>
    </location>
</feature>
<keyword evidence="1" id="KW-0560">Oxidoreductase</keyword>
<dbReference type="InterPro" id="IPR020471">
    <property type="entry name" value="AKR"/>
</dbReference>
<dbReference type="PANTHER" id="PTHR43364:SF4">
    <property type="entry name" value="NAD(P)-LINKED OXIDOREDUCTASE SUPERFAMILY PROTEIN"/>
    <property type="match status" value="1"/>
</dbReference>
<evidence type="ECO:0000259" key="2">
    <source>
        <dbReference type="Pfam" id="PF00248"/>
    </source>
</evidence>
<dbReference type="InterPro" id="IPR023210">
    <property type="entry name" value="NADP_OxRdtase_dom"/>
</dbReference>
<protein>
    <recommendedName>
        <fullName evidence="2">NADP-dependent oxidoreductase domain-containing protein</fullName>
    </recommendedName>
</protein>
<gene>
    <name evidence="3" type="ORF">S12H4_26344</name>
</gene>
<dbReference type="PRINTS" id="PR00069">
    <property type="entry name" value="ALDKETRDTASE"/>
</dbReference>
<dbReference type="GO" id="GO:0016491">
    <property type="term" value="F:oxidoreductase activity"/>
    <property type="evidence" value="ECO:0007669"/>
    <property type="project" value="UniProtKB-KW"/>
</dbReference>
<evidence type="ECO:0000313" key="3">
    <source>
        <dbReference type="EMBL" id="GAI81759.1"/>
    </source>
</evidence>
<evidence type="ECO:0000256" key="1">
    <source>
        <dbReference type="ARBA" id="ARBA00023002"/>
    </source>
</evidence>
<dbReference type="GO" id="GO:0005829">
    <property type="term" value="C:cytosol"/>
    <property type="evidence" value="ECO:0007669"/>
    <property type="project" value="TreeGrafter"/>
</dbReference>
<dbReference type="AlphaFoldDB" id="X1TNX8"/>
<organism evidence="3">
    <name type="scientific">marine sediment metagenome</name>
    <dbReference type="NCBI Taxonomy" id="412755"/>
    <lineage>
        <taxon>unclassified sequences</taxon>
        <taxon>metagenomes</taxon>
        <taxon>ecological metagenomes</taxon>
    </lineage>
</organism>
<dbReference type="PANTHER" id="PTHR43364">
    <property type="entry name" value="NADH-SPECIFIC METHYLGLYOXAL REDUCTASE-RELATED"/>
    <property type="match status" value="1"/>
</dbReference>
<comment type="caution">
    <text evidence="3">The sequence shown here is derived from an EMBL/GenBank/DDBJ whole genome shotgun (WGS) entry which is preliminary data.</text>
</comment>
<dbReference type="SUPFAM" id="SSF51430">
    <property type="entry name" value="NAD(P)-linked oxidoreductase"/>
    <property type="match status" value="1"/>
</dbReference>
<sequence length="287" mass="32407">MQTRTPGRTELELSVIGFGAWAIGGGDYIFGWGPQDDQDSIRAIHKALDMGINWIDTAPVYGLGRSEEVVGRAINGIRHDLIIATKCGRVWDAERNISASLKADSIRQEAEDSLRRLNTDVIDLYQIHWPEPAEDIEEAWAEMVKLVEEGKIRYPAVSNFSVEQMERLQGIHPIASLQPPYSMLRRDIEADILPYCDKKGLGVVAYSPMQNGLLTGKFTKERIRNLPDDDFRKTKSPFFQEPEVDVNLKMVEALKPIARRHDRTLAQLALAWVLRRPEVTSAITGTR</sequence>
<dbReference type="EMBL" id="BARW01014937">
    <property type="protein sequence ID" value="GAI81759.1"/>
    <property type="molecule type" value="Genomic_DNA"/>
</dbReference>
<proteinExistence type="predicted"/>
<dbReference type="InterPro" id="IPR036812">
    <property type="entry name" value="NAD(P)_OxRdtase_dom_sf"/>
</dbReference>
<accession>X1TNX8</accession>